<accession>A0A1X7TCB9</accession>
<evidence type="ECO:0000256" key="3">
    <source>
        <dbReference type="ARBA" id="ARBA00022806"/>
    </source>
</evidence>
<dbReference type="InterPro" id="IPR011545">
    <property type="entry name" value="DEAD/DEAH_box_helicase_dom"/>
</dbReference>
<dbReference type="InterPro" id="IPR010997">
    <property type="entry name" value="HRDC-like_sf"/>
</dbReference>
<dbReference type="Pfam" id="PF00270">
    <property type="entry name" value="DEAD"/>
    <property type="match status" value="1"/>
</dbReference>
<keyword evidence="3" id="KW-0347">Helicase</keyword>
<keyword evidence="4" id="KW-0238">DNA-binding</keyword>
<dbReference type="EnsemblMetazoa" id="Aqu2.1.12113_001">
    <property type="protein sequence ID" value="Aqu2.1.12113_001"/>
    <property type="gene ID" value="Aqu2.1.12113"/>
</dbReference>
<keyword evidence="3" id="KW-0067">ATP-binding</keyword>
<evidence type="ECO:0000256" key="1">
    <source>
        <dbReference type="ARBA" id="ARBA00005446"/>
    </source>
</evidence>
<dbReference type="SMART" id="SM00487">
    <property type="entry name" value="DEXDc"/>
    <property type="match status" value="1"/>
</dbReference>
<dbReference type="InterPro" id="IPR004589">
    <property type="entry name" value="DNA_helicase_ATP-dep_RecQ"/>
</dbReference>
<dbReference type="SUPFAM" id="SSF52540">
    <property type="entry name" value="P-loop containing nucleoside triphosphate hydrolases"/>
    <property type="match status" value="1"/>
</dbReference>
<dbReference type="SUPFAM" id="SSF47819">
    <property type="entry name" value="HRDC-like"/>
    <property type="match status" value="1"/>
</dbReference>
<feature type="domain" description="HRDC" evidence="7">
    <location>
        <begin position="288"/>
        <end position="368"/>
    </location>
</feature>
<dbReference type="GO" id="GO:0009378">
    <property type="term" value="F:four-way junction helicase activity"/>
    <property type="evidence" value="ECO:0007669"/>
    <property type="project" value="TreeGrafter"/>
</dbReference>
<dbReference type="STRING" id="400682.A0A1X7TCB9"/>
<dbReference type="GO" id="GO:0000724">
    <property type="term" value="P:double-strand break repair via homologous recombination"/>
    <property type="evidence" value="ECO:0007669"/>
    <property type="project" value="TreeGrafter"/>
</dbReference>
<evidence type="ECO:0000259" key="7">
    <source>
        <dbReference type="PROSITE" id="PS50967"/>
    </source>
</evidence>
<dbReference type="PROSITE" id="PS50967">
    <property type="entry name" value="HRDC"/>
    <property type="match status" value="1"/>
</dbReference>
<evidence type="ECO:0000256" key="5">
    <source>
        <dbReference type="ARBA" id="ARBA00023235"/>
    </source>
</evidence>
<dbReference type="InterPro" id="IPR002121">
    <property type="entry name" value="HRDC_dom"/>
</dbReference>
<dbReference type="GO" id="GO:0003677">
    <property type="term" value="F:DNA binding"/>
    <property type="evidence" value="ECO:0007669"/>
    <property type="project" value="UniProtKB-KW"/>
</dbReference>
<protein>
    <submittedName>
        <fullName evidence="9">Uncharacterized protein</fullName>
    </submittedName>
</protein>
<dbReference type="Gene3D" id="3.40.50.300">
    <property type="entry name" value="P-loop containing nucleotide triphosphate hydrolases"/>
    <property type="match status" value="1"/>
</dbReference>
<proteinExistence type="inferred from homology"/>
<comment type="similarity">
    <text evidence="1">Belongs to the helicase family. RecQ subfamily.</text>
</comment>
<dbReference type="AlphaFoldDB" id="A0A1X7TCB9"/>
<dbReference type="Gene3D" id="1.10.150.80">
    <property type="entry name" value="HRDC domain"/>
    <property type="match status" value="1"/>
</dbReference>
<feature type="region of interest" description="Disordered" evidence="6">
    <location>
        <begin position="372"/>
        <end position="395"/>
    </location>
</feature>
<keyword evidence="5" id="KW-0413">Isomerase</keyword>
<dbReference type="PANTHER" id="PTHR13710:SF120">
    <property type="entry name" value="BIFUNCTIONAL 3'-5' EXONUCLEASE_ATP-DEPENDENT HELICASE WRN"/>
    <property type="match status" value="1"/>
</dbReference>
<organism evidence="9">
    <name type="scientific">Amphimedon queenslandica</name>
    <name type="common">Sponge</name>
    <dbReference type="NCBI Taxonomy" id="400682"/>
    <lineage>
        <taxon>Eukaryota</taxon>
        <taxon>Metazoa</taxon>
        <taxon>Porifera</taxon>
        <taxon>Demospongiae</taxon>
        <taxon>Heteroscleromorpha</taxon>
        <taxon>Haplosclerida</taxon>
        <taxon>Niphatidae</taxon>
        <taxon>Amphimedon</taxon>
    </lineage>
</organism>
<name>A0A1X7TCB9_AMPQE</name>
<dbReference type="GO" id="GO:0043138">
    <property type="term" value="F:3'-5' DNA helicase activity"/>
    <property type="evidence" value="ECO:0007669"/>
    <property type="project" value="TreeGrafter"/>
</dbReference>
<feature type="domain" description="Helicase ATP-binding" evidence="8">
    <location>
        <begin position="1"/>
        <end position="162"/>
    </location>
</feature>
<dbReference type="GO" id="GO:0005694">
    <property type="term" value="C:chromosome"/>
    <property type="evidence" value="ECO:0007669"/>
    <property type="project" value="TreeGrafter"/>
</dbReference>
<keyword evidence="2" id="KW-0378">Hydrolase</keyword>
<evidence type="ECO:0000256" key="4">
    <source>
        <dbReference type="ARBA" id="ARBA00023125"/>
    </source>
</evidence>
<dbReference type="InterPro" id="IPR044876">
    <property type="entry name" value="HRDC_dom_sf"/>
</dbReference>
<evidence type="ECO:0000256" key="2">
    <source>
        <dbReference type="ARBA" id="ARBA00022801"/>
    </source>
</evidence>
<dbReference type="GO" id="GO:0005737">
    <property type="term" value="C:cytoplasm"/>
    <property type="evidence" value="ECO:0007669"/>
    <property type="project" value="TreeGrafter"/>
</dbReference>
<dbReference type="GO" id="GO:0005634">
    <property type="term" value="C:nucleus"/>
    <property type="evidence" value="ECO:0007669"/>
    <property type="project" value="TreeGrafter"/>
</dbReference>
<dbReference type="InterPro" id="IPR027417">
    <property type="entry name" value="P-loop_NTPase"/>
</dbReference>
<feature type="compositionally biased region" description="Basic and acidic residues" evidence="6">
    <location>
        <begin position="372"/>
        <end position="381"/>
    </location>
</feature>
<dbReference type="InterPro" id="IPR014001">
    <property type="entry name" value="Helicase_ATP-bd"/>
</dbReference>
<dbReference type="NCBIfam" id="TIGR00614">
    <property type="entry name" value="recQ_fam"/>
    <property type="match status" value="1"/>
</dbReference>
<evidence type="ECO:0000259" key="8">
    <source>
        <dbReference type="PROSITE" id="PS51192"/>
    </source>
</evidence>
<sequence>MDTAAPTTKSYGKSLCYQYPAVYCNGLSLVISPLISLMEDQVTQLNVRNIPSCFLGSAQFDEASAKKNILSGNIRVLFITPEYVDRSNKFFIEVREKVGITLVAIDEAHCVSQWGHDFRDSYRRLGNIRHHIPNVPLLALTATATPAVRKDIISSLRLTNPLMVTTSFDREESVPHGFGSTVSLSIKGNRWYDRFESDPDGTTIDVIPTNDMIAYDKEQQKQHSIIPSSLNPKYAASAADTFTASSDSSLIIPLKDDPSSYNVLLVNMKNMGGAVGGANVPIKDKETEALESALYEELVSYRNQMAHETDIPPFMIASNKLLGNLSLSRPTTEESLRLIDGVSQQFITKFGMKLLTKIKEYCTAHPTLRTDTELNKGREDTDTNTGEIQVMSSKA</sequence>
<dbReference type="InParanoid" id="A0A1X7TCB9"/>
<evidence type="ECO:0000313" key="9">
    <source>
        <dbReference type="EnsemblMetazoa" id="Aqu2.1.12113_001"/>
    </source>
</evidence>
<dbReference type="PANTHER" id="PTHR13710">
    <property type="entry name" value="DNA HELICASE RECQ FAMILY MEMBER"/>
    <property type="match status" value="1"/>
</dbReference>
<dbReference type="PROSITE" id="PS51192">
    <property type="entry name" value="HELICASE_ATP_BIND_1"/>
    <property type="match status" value="1"/>
</dbReference>
<dbReference type="Pfam" id="PF00570">
    <property type="entry name" value="HRDC"/>
    <property type="match status" value="1"/>
</dbReference>
<dbReference type="GO" id="GO:0005524">
    <property type="term" value="F:ATP binding"/>
    <property type="evidence" value="ECO:0007669"/>
    <property type="project" value="InterPro"/>
</dbReference>
<evidence type="ECO:0000256" key="6">
    <source>
        <dbReference type="SAM" id="MobiDB-lite"/>
    </source>
</evidence>
<dbReference type="OrthoDB" id="10261556at2759"/>
<feature type="compositionally biased region" description="Polar residues" evidence="6">
    <location>
        <begin position="383"/>
        <end position="395"/>
    </location>
</feature>
<dbReference type="GO" id="GO:0016787">
    <property type="term" value="F:hydrolase activity"/>
    <property type="evidence" value="ECO:0007669"/>
    <property type="project" value="UniProtKB-KW"/>
</dbReference>
<reference evidence="9" key="1">
    <citation type="submission" date="2017-05" db="UniProtKB">
        <authorList>
            <consortium name="EnsemblMetazoa"/>
        </authorList>
    </citation>
    <scope>IDENTIFICATION</scope>
</reference>
<dbReference type="SMART" id="SM00341">
    <property type="entry name" value="HRDC"/>
    <property type="match status" value="1"/>
</dbReference>
<keyword evidence="3" id="KW-0547">Nucleotide-binding</keyword>